<dbReference type="PANTHER" id="PTHR43646">
    <property type="entry name" value="GLYCOSYLTRANSFERASE"/>
    <property type="match status" value="1"/>
</dbReference>
<reference evidence="2 3" key="1">
    <citation type="journal article" date="2019" name="Int. J. Syst. Evol. Microbiol.">
        <title>The Global Catalogue of Microorganisms (GCM) 10K type strain sequencing project: providing services to taxonomists for standard genome sequencing and annotation.</title>
        <authorList>
            <consortium name="The Broad Institute Genomics Platform"/>
            <consortium name="The Broad Institute Genome Sequencing Center for Infectious Disease"/>
            <person name="Wu L."/>
            <person name="Ma J."/>
        </authorList>
    </citation>
    <scope>NUCLEOTIDE SEQUENCE [LARGE SCALE GENOMIC DNA]</scope>
    <source>
        <strain evidence="2 3">JCM 14942</strain>
    </source>
</reference>
<dbReference type="PANTHER" id="PTHR43646:SF6">
    <property type="entry name" value="PRE-MYCOFACTOCIN GLYCOSYLTRANSFERASE"/>
    <property type="match status" value="1"/>
</dbReference>
<dbReference type="NCBIfam" id="TIGR03965">
    <property type="entry name" value="mycofact_glyco"/>
    <property type="match status" value="1"/>
</dbReference>
<dbReference type="RefSeq" id="WP_344112119.1">
    <property type="nucleotide sequence ID" value="NZ_BAAAOR010000016.1"/>
</dbReference>
<dbReference type="SUPFAM" id="SSF53448">
    <property type="entry name" value="Nucleotide-diphospho-sugar transferases"/>
    <property type="match status" value="1"/>
</dbReference>
<protein>
    <submittedName>
        <fullName evidence="2">Mycofactocin biosynthesis glycosyltransferase MftF</fullName>
    </submittedName>
</protein>
<dbReference type="Pfam" id="PF00535">
    <property type="entry name" value="Glycos_transf_2"/>
    <property type="match status" value="1"/>
</dbReference>
<evidence type="ECO:0000313" key="3">
    <source>
        <dbReference type="Proteomes" id="UP001500842"/>
    </source>
</evidence>
<gene>
    <name evidence="2" type="primary">mftF</name>
    <name evidence="2" type="ORF">GCM10009788_22830</name>
</gene>
<organism evidence="2 3">
    <name type="scientific">Nocardioides humi</name>
    <dbReference type="NCBI Taxonomy" id="449461"/>
    <lineage>
        <taxon>Bacteria</taxon>
        <taxon>Bacillati</taxon>
        <taxon>Actinomycetota</taxon>
        <taxon>Actinomycetes</taxon>
        <taxon>Propionibacteriales</taxon>
        <taxon>Nocardioidaceae</taxon>
        <taxon>Nocardioides</taxon>
    </lineage>
</organism>
<dbReference type="InterPro" id="IPR001173">
    <property type="entry name" value="Glyco_trans_2-like"/>
</dbReference>
<evidence type="ECO:0000259" key="1">
    <source>
        <dbReference type="Pfam" id="PF00535"/>
    </source>
</evidence>
<comment type="caution">
    <text evidence="2">The sequence shown here is derived from an EMBL/GenBank/DDBJ whole genome shotgun (WGS) entry which is preliminary data.</text>
</comment>
<dbReference type="InterPro" id="IPR023981">
    <property type="entry name" value="MftF"/>
</dbReference>
<name>A0ABN2AGS6_9ACTN</name>
<sequence>MTVADVVARSLPDGFVVRLRDDLLTADRGRVLVGGSPVRVVRLSPQARRLLAGGRLEVDGPATAALAARLLDGNLAEPVLDRIDAPPADLTVVVPVRDRPDQLDRCLAALAPLPVIVVDDASHDPAAVAEVARRHGAALLPLARNRGPAGARNAGLARVRTPLVAFVDSDVEADSGALLDLARHCADPRVALAGPRVVGFARSERPRWFERYDAVASSLDLGRVGGQVRPGAAIGWLPSACLVGRTALLNGDIGDIGGFEDDWRVAEDVDLVWRLVDAGHVVRYDPSVEVRHDVRPTLRGWLGRKLVYGTGGADLAARHGDKVAPAVLSLPMALGAAAVLQRRWWSAPVAAAVTASAARALRRHLPAEDDTADTTRVAVRLAGRGLWWAVRQESALLLRHWWPAAALAAPFSRPVRRALLTAVLVDLACFLHERPGVDPGTALLARRLDDLAYGAGLWWGALTRRDPRCLRARRVR</sequence>
<feature type="domain" description="Glycosyltransferase 2-like" evidence="1">
    <location>
        <begin position="91"/>
        <end position="208"/>
    </location>
</feature>
<dbReference type="InterPro" id="IPR029044">
    <property type="entry name" value="Nucleotide-diphossugar_trans"/>
</dbReference>
<dbReference type="EMBL" id="BAAAOR010000016">
    <property type="protein sequence ID" value="GAA1518201.1"/>
    <property type="molecule type" value="Genomic_DNA"/>
</dbReference>
<dbReference type="Gene3D" id="3.90.550.10">
    <property type="entry name" value="Spore Coat Polysaccharide Biosynthesis Protein SpsA, Chain A"/>
    <property type="match status" value="1"/>
</dbReference>
<dbReference type="Proteomes" id="UP001500842">
    <property type="component" value="Unassembled WGS sequence"/>
</dbReference>
<accession>A0ABN2AGS6</accession>
<evidence type="ECO:0000313" key="2">
    <source>
        <dbReference type="EMBL" id="GAA1518201.1"/>
    </source>
</evidence>
<keyword evidence="3" id="KW-1185">Reference proteome</keyword>
<proteinExistence type="predicted"/>